<keyword evidence="1" id="KW-0812">Transmembrane</keyword>
<name>A0A562MSW3_9SPHI</name>
<reference evidence="2 3" key="1">
    <citation type="journal article" date="2015" name="Stand. Genomic Sci.">
        <title>Genomic Encyclopedia of Bacterial and Archaeal Type Strains, Phase III: the genomes of soil and plant-associated and newly described type strains.</title>
        <authorList>
            <person name="Whitman W.B."/>
            <person name="Woyke T."/>
            <person name="Klenk H.P."/>
            <person name="Zhou Y."/>
            <person name="Lilburn T.G."/>
            <person name="Beck B.J."/>
            <person name="De Vos P."/>
            <person name="Vandamme P."/>
            <person name="Eisen J.A."/>
            <person name="Garrity G."/>
            <person name="Hugenholtz P."/>
            <person name="Kyrpides N.C."/>
        </authorList>
    </citation>
    <scope>NUCLEOTIDE SEQUENCE [LARGE SCALE GENOMIC DNA]</scope>
    <source>
        <strain evidence="2 3">CGMCC 1.6855</strain>
    </source>
</reference>
<dbReference type="Proteomes" id="UP000315908">
    <property type="component" value="Unassembled WGS sequence"/>
</dbReference>
<keyword evidence="1" id="KW-0472">Membrane</keyword>
<sequence>MKEKELSELSDQELLKKRKDLLIFKRFSVILTVLCLPVVVYSIVKK</sequence>
<organism evidence="2 3">
    <name type="scientific">Sphingobacterium siyangense</name>
    <dbReference type="NCBI Taxonomy" id="459529"/>
    <lineage>
        <taxon>Bacteria</taxon>
        <taxon>Pseudomonadati</taxon>
        <taxon>Bacteroidota</taxon>
        <taxon>Sphingobacteriia</taxon>
        <taxon>Sphingobacteriales</taxon>
        <taxon>Sphingobacteriaceae</taxon>
        <taxon>Sphingobacterium</taxon>
    </lineage>
</organism>
<feature type="transmembrane region" description="Helical" evidence="1">
    <location>
        <begin position="21"/>
        <end position="44"/>
    </location>
</feature>
<comment type="caution">
    <text evidence="2">The sequence shown here is derived from an EMBL/GenBank/DDBJ whole genome shotgun (WGS) entry which is preliminary data.</text>
</comment>
<keyword evidence="1" id="KW-1133">Transmembrane helix</keyword>
<protein>
    <submittedName>
        <fullName evidence="2">Uncharacterized protein</fullName>
    </submittedName>
</protein>
<proteinExistence type="predicted"/>
<accession>A0A562MSW3</accession>
<gene>
    <name evidence="2" type="ORF">IQ31_01228</name>
</gene>
<evidence type="ECO:0000313" key="3">
    <source>
        <dbReference type="Proteomes" id="UP000315908"/>
    </source>
</evidence>
<dbReference type="AlphaFoldDB" id="A0A562MSW3"/>
<evidence type="ECO:0000313" key="2">
    <source>
        <dbReference type="EMBL" id="TWI23027.1"/>
    </source>
</evidence>
<evidence type="ECO:0000256" key="1">
    <source>
        <dbReference type="SAM" id="Phobius"/>
    </source>
</evidence>
<dbReference type="EMBL" id="VLKR01000004">
    <property type="protein sequence ID" value="TWI23027.1"/>
    <property type="molecule type" value="Genomic_DNA"/>
</dbReference>